<keyword evidence="4 14" id="KW-0235">DNA replication</keyword>
<evidence type="ECO:0000256" key="13">
    <source>
        <dbReference type="ARBA" id="ARBA00034003"/>
    </source>
</evidence>
<dbReference type="CDD" id="cd07969">
    <property type="entry name" value="OBF_DNA_ligase_I"/>
    <property type="match status" value="1"/>
</dbReference>
<feature type="binding site" evidence="14">
    <location>
        <position position="306"/>
    </location>
    <ligand>
        <name>ATP</name>
        <dbReference type="ChEBI" id="CHEBI:30616"/>
    </ligand>
</feature>
<evidence type="ECO:0000256" key="5">
    <source>
        <dbReference type="ARBA" id="ARBA00022723"/>
    </source>
</evidence>
<dbReference type="GO" id="GO:0046872">
    <property type="term" value="F:metal ion binding"/>
    <property type="evidence" value="ECO:0007669"/>
    <property type="project" value="UniProtKB-KW"/>
</dbReference>
<feature type="binding site" evidence="14">
    <location>
        <position position="261"/>
    </location>
    <ligand>
        <name>ATP</name>
        <dbReference type="ChEBI" id="CHEBI:30616"/>
    </ligand>
</feature>
<comment type="similarity">
    <text evidence="1 14 15">Belongs to the ATP-dependent DNA ligase family.</text>
</comment>
<name>A0A0G0LW79_9BACT</name>
<dbReference type="NCBIfam" id="TIGR00574">
    <property type="entry name" value="dnl1"/>
    <property type="match status" value="1"/>
</dbReference>
<keyword evidence="5 14" id="KW-0479">Metal-binding</keyword>
<dbReference type="PROSITE" id="PS50160">
    <property type="entry name" value="DNA_LIGASE_A3"/>
    <property type="match status" value="1"/>
</dbReference>
<comment type="catalytic activity">
    <reaction evidence="13 14">
        <text>ATP + (deoxyribonucleotide)n-3'-hydroxyl + 5'-phospho-(deoxyribonucleotide)m = (deoxyribonucleotide)n+m + AMP + diphosphate.</text>
        <dbReference type="EC" id="6.5.1.1"/>
    </reaction>
</comment>
<dbReference type="GO" id="GO:0051301">
    <property type="term" value="P:cell division"/>
    <property type="evidence" value="ECO:0007669"/>
    <property type="project" value="UniProtKB-KW"/>
</dbReference>
<keyword evidence="12 14" id="KW-0131">Cell cycle</keyword>
<organism evidence="17 18">
    <name type="scientific">Candidatus Daviesbacteria bacterium GW2011_GWA2_38_24</name>
    <dbReference type="NCBI Taxonomy" id="1618422"/>
    <lineage>
        <taxon>Bacteria</taxon>
        <taxon>Candidatus Daviesiibacteriota</taxon>
    </lineage>
</organism>
<evidence type="ECO:0000256" key="14">
    <source>
        <dbReference type="HAMAP-Rule" id="MF_00407"/>
    </source>
</evidence>
<keyword evidence="2 14" id="KW-0436">Ligase</keyword>
<feature type="active site" description="N6-AMP-lysine intermediate" evidence="14">
    <location>
        <position position="256"/>
    </location>
</feature>
<keyword evidence="6 14" id="KW-0547">Nucleotide-binding</keyword>
<dbReference type="PANTHER" id="PTHR45674:SF4">
    <property type="entry name" value="DNA LIGASE 1"/>
    <property type="match status" value="1"/>
</dbReference>
<dbReference type="InterPro" id="IPR050191">
    <property type="entry name" value="ATP-dep_DNA_ligase"/>
</dbReference>
<keyword evidence="8 14" id="KW-0067">ATP-binding</keyword>
<dbReference type="GO" id="GO:0005524">
    <property type="term" value="F:ATP binding"/>
    <property type="evidence" value="ECO:0007669"/>
    <property type="project" value="UniProtKB-UniRule"/>
</dbReference>
<keyword evidence="11 14" id="KW-0234">DNA repair</keyword>
<evidence type="ECO:0000256" key="10">
    <source>
        <dbReference type="ARBA" id="ARBA00023172"/>
    </source>
</evidence>
<comment type="caution">
    <text evidence="17">The sequence shown here is derived from an EMBL/GenBank/DDBJ whole genome shotgun (WGS) entry which is preliminary data.</text>
</comment>
<dbReference type="PATRIC" id="fig|1618422.5.peg.1063"/>
<sequence length="595" mass="67013">MTFSILAEYFEELEQTSSRLSLISILAALFKEARKDEIKEISYLIQGRVAPFYEATEIGMAEKNVASAIARSYEVDREEVLKLYGKLGDMGLVAQHLSLKFKISNPPAGRAGLKLGVKDVFDTLRQIAKTTGKGTVEKKISLLCSLLEKVDGVGAKHLSRIPLGTNRLGVGDPTVLDAFAEAKLGDRKKRKLLEDAYNKVSDLGLIGETLWEKGLEGVQKLDVTVGRPIRSQLAERINDPEAILEKYGGEAHVQLKWDGFRTQLHKKGQTVRIFSRNLEETTHMFPELIEGVLKQVKANSVILDAEAIAYNPESEEFLPFQETTKRRRKYQVEEMAKELPLKAFVFDVMFVDGKSLMDTSLRERMKVLEEIVKADEILIPQPGEFVKTTERLNVLFQDALTKGLEGVLVKRPDSLYEAGARNFNWIKLKKHSNGELKDTIDCVILGYIFGRGKRAEFGAGALLVGVYDKETDEFVTVSKIGTGLTDEEWREIHARADKIKLDHKPARVNSLITPSVWVKPEIMIEILADEITRSPLHTAGMEESSLPAARLPDGQGRQGYALRFPRMTRFKEDREPEDATTVKELIEMYNLQYKK</sequence>
<dbReference type="EC" id="6.5.1.1" evidence="14"/>
<feature type="binding site" evidence="14">
    <location>
        <position position="427"/>
    </location>
    <ligand>
        <name>ATP</name>
        <dbReference type="ChEBI" id="CHEBI:30616"/>
    </ligand>
</feature>
<dbReference type="InterPro" id="IPR012340">
    <property type="entry name" value="NA-bd_OB-fold"/>
</dbReference>
<evidence type="ECO:0000256" key="11">
    <source>
        <dbReference type="ARBA" id="ARBA00023204"/>
    </source>
</evidence>
<keyword evidence="10 14" id="KW-0233">DNA recombination</keyword>
<dbReference type="HAMAP" id="MF_00407">
    <property type="entry name" value="DNA_ligase"/>
    <property type="match status" value="1"/>
</dbReference>
<feature type="domain" description="ATP-dependent DNA ligase family profile" evidence="16">
    <location>
        <begin position="334"/>
        <end position="463"/>
    </location>
</feature>
<dbReference type="Pfam" id="PF01068">
    <property type="entry name" value="DNA_ligase_A_M"/>
    <property type="match status" value="1"/>
</dbReference>
<dbReference type="CDD" id="cd07901">
    <property type="entry name" value="Adenylation_DNA_ligase_Arch_LigB"/>
    <property type="match status" value="1"/>
</dbReference>
<evidence type="ECO:0000256" key="15">
    <source>
        <dbReference type="RuleBase" id="RU004196"/>
    </source>
</evidence>
<dbReference type="InterPro" id="IPR000977">
    <property type="entry name" value="DNA_ligase_ATP-dep"/>
</dbReference>
<dbReference type="InterPro" id="IPR012308">
    <property type="entry name" value="DNA_ligase_ATP-dep_N"/>
</dbReference>
<dbReference type="Pfam" id="PF04679">
    <property type="entry name" value="DNA_ligase_A_C"/>
    <property type="match status" value="1"/>
</dbReference>
<dbReference type="SUPFAM" id="SSF50249">
    <property type="entry name" value="Nucleic acid-binding proteins"/>
    <property type="match status" value="1"/>
</dbReference>
<dbReference type="SUPFAM" id="SSF117018">
    <property type="entry name" value="ATP-dependent DNA ligase DNA-binding domain"/>
    <property type="match status" value="1"/>
</dbReference>
<dbReference type="GO" id="GO:0003677">
    <property type="term" value="F:DNA binding"/>
    <property type="evidence" value="ECO:0007669"/>
    <property type="project" value="InterPro"/>
</dbReference>
<protein>
    <recommendedName>
        <fullName evidence="14">Probable DNA ligase</fullName>
        <ecNumber evidence="14">6.5.1.1</ecNumber>
    </recommendedName>
    <alternativeName>
        <fullName evidence="14">Polydeoxyribonucleotide synthase [ATP]</fullName>
    </alternativeName>
</protein>
<keyword evidence="7 14" id="KW-0227">DNA damage</keyword>
<dbReference type="InterPro" id="IPR012310">
    <property type="entry name" value="DNA_ligase_ATP-dep_cent"/>
</dbReference>
<evidence type="ECO:0000313" key="18">
    <source>
        <dbReference type="Proteomes" id="UP000034235"/>
    </source>
</evidence>
<keyword evidence="3 14" id="KW-0132">Cell division</keyword>
<dbReference type="SUPFAM" id="SSF56091">
    <property type="entry name" value="DNA ligase/mRNA capping enzyme, catalytic domain"/>
    <property type="match status" value="1"/>
</dbReference>
<evidence type="ECO:0000256" key="1">
    <source>
        <dbReference type="ARBA" id="ARBA00007572"/>
    </source>
</evidence>
<evidence type="ECO:0000256" key="7">
    <source>
        <dbReference type="ARBA" id="ARBA00022763"/>
    </source>
</evidence>
<feature type="binding site" evidence="14">
    <location>
        <position position="276"/>
    </location>
    <ligand>
        <name>ATP</name>
        <dbReference type="ChEBI" id="CHEBI:30616"/>
    </ligand>
</feature>
<dbReference type="GO" id="GO:0003910">
    <property type="term" value="F:DNA ligase (ATP) activity"/>
    <property type="evidence" value="ECO:0007669"/>
    <property type="project" value="UniProtKB-UniRule"/>
</dbReference>
<evidence type="ECO:0000256" key="2">
    <source>
        <dbReference type="ARBA" id="ARBA00022598"/>
    </source>
</evidence>
<dbReference type="InterPro" id="IPR012309">
    <property type="entry name" value="DNA_ligase_ATP-dep_C"/>
</dbReference>
<dbReference type="PROSITE" id="PS00333">
    <property type="entry name" value="DNA_LIGASE_A2"/>
    <property type="match status" value="1"/>
</dbReference>
<comment type="cofactor">
    <cofactor evidence="14">
        <name>Mg(2+)</name>
        <dbReference type="ChEBI" id="CHEBI:18420"/>
    </cofactor>
</comment>
<dbReference type="GO" id="GO:0006281">
    <property type="term" value="P:DNA repair"/>
    <property type="evidence" value="ECO:0007669"/>
    <property type="project" value="UniProtKB-UniRule"/>
</dbReference>
<gene>
    <name evidence="14" type="primary">lig</name>
    <name evidence="17" type="ORF">US86_C0009G0007</name>
</gene>
<dbReference type="GO" id="GO:0006310">
    <property type="term" value="P:DNA recombination"/>
    <property type="evidence" value="ECO:0007669"/>
    <property type="project" value="UniProtKB-UniRule"/>
</dbReference>
<dbReference type="Gene3D" id="1.10.3260.10">
    <property type="entry name" value="DNA ligase, ATP-dependent, N-terminal domain"/>
    <property type="match status" value="1"/>
</dbReference>
<feature type="binding site" evidence="14">
    <location>
        <position position="346"/>
    </location>
    <ligand>
        <name>ATP</name>
        <dbReference type="ChEBI" id="CHEBI:30616"/>
    </ligand>
</feature>
<evidence type="ECO:0000256" key="4">
    <source>
        <dbReference type="ARBA" id="ARBA00022705"/>
    </source>
</evidence>
<reference evidence="17 18" key="1">
    <citation type="journal article" date="2015" name="Nature">
        <title>rRNA introns, odd ribosomes, and small enigmatic genomes across a large radiation of phyla.</title>
        <authorList>
            <person name="Brown C.T."/>
            <person name="Hug L.A."/>
            <person name="Thomas B.C."/>
            <person name="Sharon I."/>
            <person name="Castelle C.J."/>
            <person name="Singh A."/>
            <person name="Wilkins M.J."/>
            <person name="Williams K.H."/>
            <person name="Banfield J.F."/>
        </authorList>
    </citation>
    <scope>NUCLEOTIDE SEQUENCE [LARGE SCALE GENOMIC DNA]</scope>
</reference>
<accession>A0A0G0LW79</accession>
<evidence type="ECO:0000256" key="8">
    <source>
        <dbReference type="ARBA" id="ARBA00022840"/>
    </source>
</evidence>
<dbReference type="PANTHER" id="PTHR45674">
    <property type="entry name" value="DNA LIGASE 1/3 FAMILY MEMBER"/>
    <property type="match status" value="1"/>
</dbReference>
<evidence type="ECO:0000259" key="16">
    <source>
        <dbReference type="PROSITE" id="PS50160"/>
    </source>
</evidence>
<comment type="function">
    <text evidence="14">DNA ligase that seals nicks in double-stranded DNA during DNA replication, DNA recombination and DNA repair.</text>
</comment>
<dbReference type="GO" id="GO:0071897">
    <property type="term" value="P:DNA biosynthetic process"/>
    <property type="evidence" value="ECO:0007669"/>
    <property type="project" value="InterPro"/>
</dbReference>
<dbReference type="Gene3D" id="3.30.470.30">
    <property type="entry name" value="DNA ligase/mRNA capping enzyme"/>
    <property type="match status" value="1"/>
</dbReference>
<evidence type="ECO:0000256" key="9">
    <source>
        <dbReference type="ARBA" id="ARBA00022842"/>
    </source>
</evidence>
<dbReference type="Pfam" id="PF04675">
    <property type="entry name" value="DNA_ligase_A_N"/>
    <property type="match status" value="1"/>
</dbReference>
<dbReference type="InterPro" id="IPR036599">
    <property type="entry name" value="DNA_ligase_N_sf"/>
</dbReference>
<keyword evidence="9 14" id="KW-0460">Magnesium</keyword>
<dbReference type="EMBL" id="LBUP01000009">
    <property type="protein sequence ID" value="KKQ65639.1"/>
    <property type="molecule type" value="Genomic_DNA"/>
</dbReference>
<feature type="binding site" evidence="14">
    <location>
        <position position="421"/>
    </location>
    <ligand>
        <name>ATP</name>
        <dbReference type="ChEBI" id="CHEBI:30616"/>
    </ligand>
</feature>
<dbReference type="InterPro" id="IPR022865">
    <property type="entry name" value="DNA_ligae_ATP-dep_bac/arc"/>
</dbReference>
<dbReference type="GO" id="GO:0006273">
    <property type="term" value="P:lagging strand elongation"/>
    <property type="evidence" value="ECO:0007669"/>
    <property type="project" value="TreeGrafter"/>
</dbReference>
<dbReference type="Proteomes" id="UP000034235">
    <property type="component" value="Unassembled WGS sequence"/>
</dbReference>
<dbReference type="Gene3D" id="2.40.50.140">
    <property type="entry name" value="Nucleic acid-binding proteins"/>
    <property type="match status" value="1"/>
</dbReference>
<evidence type="ECO:0000313" key="17">
    <source>
        <dbReference type="EMBL" id="KKQ65639.1"/>
    </source>
</evidence>
<proteinExistence type="inferred from homology"/>
<evidence type="ECO:0000256" key="3">
    <source>
        <dbReference type="ARBA" id="ARBA00022618"/>
    </source>
</evidence>
<evidence type="ECO:0000256" key="12">
    <source>
        <dbReference type="ARBA" id="ARBA00023306"/>
    </source>
</evidence>
<dbReference type="AlphaFoldDB" id="A0A0G0LW79"/>
<comment type="caution">
    <text evidence="14">Lacks conserved residue(s) required for the propagation of feature annotation.</text>
</comment>
<dbReference type="InterPro" id="IPR016059">
    <property type="entry name" value="DNA_ligase_ATP-dep_CS"/>
</dbReference>
<evidence type="ECO:0000256" key="6">
    <source>
        <dbReference type="ARBA" id="ARBA00022741"/>
    </source>
</evidence>